<organism evidence="1 2">
    <name type="scientific">Halosimplex carlsbadense 2-9-1</name>
    <dbReference type="NCBI Taxonomy" id="797114"/>
    <lineage>
        <taxon>Archaea</taxon>
        <taxon>Methanobacteriati</taxon>
        <taxon>Methanobacteriota</taxon>
        <taxon>Stenosarchaea group</taxon>
        <taxon>Halobacteria</taxon>
        <taxon>Halobacteriales</taxon>
        <taxon>Haloarculaceae</taxon>
        <taxon>Halosimplex</taxon>
    </lineage>
</organism>
<dbReference type="STRING" id="797114.C475_09944"/>
<evidence type="ECO:0000313" key="1">
    <source>
        <dbReference type="EMBL" id="ELZ25772.1"/>
    </source>
</evidence>
<dbReference type="eggNOG" id="arCOG06367">
    <property type="taxonomic scope" value="Archaea"/>
</dbReference>
<protein>
    <submittedName>
        <fullName evidence="1">Uncharacterized protein</fullName>
    </submittedName>
</protein>
<evidence type="ECO:0000313" key="2">
    <source>
        <dbReference type="Proteomes" id="UP000011626"/>
    </source>
</evidence>
<sequence length="292" mass="32064">MDETVANPSRRRLLSALAVGGVAAVAGCGHPAVVLDLQAASSETIADELSTTAESGSEAYAVVRTARENGSATRTGRRELFDRAEAVRVDDAFYEVSATRVGSGEVTVYDVRIDFDPADPTAERGDIAVENLPEADRQRLESALSDENPPDGEGYDIGVEYGSAEEVGDESVLVPDQEYDILVEGDDRYRVEVDSRTAEETTYRYEVSEVAPTVEAYAAGIRERYLFALDGLSEAERAVVDQAIEGGYFEDDDAFQSVIDRIRDHEALSVDEFYGTWLLEYDESEYVTYAEW</sequence>
<dbReference type="PROSITE" id="PS51318">
    <property type="entry name" value="TAT"/>
    <property type="match status" value="1"/>
</dbReference>
<dbReference type="Proteomes" id="UP000011626">
    <property type="component" value="Unassembled WGS sequence"/>
</dbReference>
<proteinExistence type="predicted"/>
<accession>M0CTM6</accession>
<dbReference type="AlphaFoldDB" id="M0CTM6"/>
<name>M0CTM6_9EURY</name>
<comment type="caution">
    <text evidence="1">The sequence shown here is derived from an EMBL/GenBank/DDBJ whole genome shotgun (WGS) entry which is preliminary data.</text>
</comment>
<keyword evidence="2" id="KW-1185">Reference proteome</keyword>
<reference evidence="1 2" key="1">
    <citation type="journal article" date="2014" name="PLoS Genet.">
        <title>Phylogenetically driven sequencing of extremely halophilic archaea reveals strategies for static and dynamic osmo-response.</title>
        <authorList>
            <person name="Becker E.A."/>
            <person name="Seitzer P.M."/>
            <person name="Tritt A."/>
            <person name="Larsen D."/>
            <person name="Krusor M."/>
            <person name="Yao A.I."/>
            <person name="Wu D."/>
            <person name="Madern D."/>
            <person name="Eisen J.A."/>
            <person name="Darling A.E."/>
            <person name="Facciotti M.T."/>
        </authorList>
    </citation>
    <scope>NUCLEOTIDE SEQUENCE [LARGE SCALE GENOMIC DNA]</scope>
    <source>
        <strain evidence="1 2">2-9-1</strain>
    </source>
</reference>
<gene>
    <name evidence="1" type="ORF">C475_09944</name>
</gene>
<dbReference type="RefSeq" id="WP_006883664.1">
    <property type="nucleotide sequence ID" value="NZ_AOIU01000023.1"/>
</dbReference>
<dbReference type="EMBL" id="AOIU01000023">
    <property type="protein sequence ID" value="ELZ25772.1"/>
    <property type="molecule type" value="Genomic_DNA"/>
</dbReference>
<dbReference type="InterPro" id="IPR006311">
    <property type="entry name" value="TAT_signal"/>
</dbReference>
<dbReference type="PATRIC" id="fig|797114.5.peg.2024"/>